<reference evidence="1 2" key="1">
    <citation type="submission" date="2020-05" db="EMBL/GenBank/DDBJ databases">
        <title>Thiomicrorhabdus sediminis sp.nov. and Thiomicrorhabdus xiamenensis sp.nov., novel sulfur-oxidizing bacteria isolated from coastal sediment.</title>
        <authorList>
            <person name="Liu X."/>
        </authorList>
    </citation>
    <scope>NUCLEOTIDE SEQUENCE [LARGE SCALE GENOMIC DNA]</scope>
    <source>
        <strain evidence="1 2">G2</strain>
    </source>
</reference>
<evidence type="ECO:0000313" key="1">
    <source>
        <dbReference type="EMBL" id="QKI88506.1"/>
    </source>
</evidence>
<accession>A0A7D4T9F4</accession>
<dbReference type="KEGG" id="txa:HQN79_02415"/>
<dbReference type="AlphaFoldDB" id="A0A7D4T9F4"/>
<organism evidence="1 2">
    <name type="scientific">Thiomicrorhabdus xiamenensis</name>
    <dbReference type="NCBI Taxonomy" id="2739063"/>
    <lineage>
        <taxon>Bacteria</taxon>
        <taxon>Pseudomonadati</taxon>
        <taxon>Pseudomonadota</taxon>
        <taxon>Gammaproteobacteria</taxon>
        <taxon>Thiotrichales</taxon>
        <taxon>Piscirickettsiaceae</taxon>
        <taxon>Thiomicrorhabdus</taxon>
    </lineage>
</organism>
<evidence type="ECO:0000313" key="2">
    <source>
        <dbReference type="Proteomes" id="UP000504724"/>
    </source>
</evidence>
<protein>
    <submittedName>
        <fullName evidence="1">Uncharacterized protein</fullName>
    </submittedName>
</protein>
<keyword evidence="2" id="KW-1185">Reference proteome</keyword>
<dbReference type="EMBL" id="CP054020">
    <property type="protein sequence ID" value="QKI88506.1"/>
    <property type="molecule type" value="Genomic_DNA"/>
</dbReference>
<sequence length="260" mass="29022">MTLNTIELTINSVDWQEQLNGFSLLTVECEAADSPLLAENLSGMQATFSFLPQLPLELFSQQVLNNRVRLQFLTQDSKPEELDSDSAEPACLVIRTRSIPFPEAEQNVLLLGEDLFMAPLFPIAKQRQNATGATLALLHAQQGFPFAVKPARFMVESTPPEAIGASALLEDWKVANRLSSESFIAGCAQMTLSEMLHYWLEQMRGNLNKDEESWLLYLSAGDATVHECQRLINDLKEKRTLKLTLINLKNSNEPSDALGR</sequence>
<gene>
    <name evidence="1" type="ORF">HQN79_02415</name>
</gene>
<dbReference type="Proteomes" id="UP000504724">
    <property type="component" value="Chromosome"/>
</dbReference>
<dbReference type="RefSeq" id="WP_173284104.1">
    <property type="nucleotide sequence ID" value="NZ_CP054020.1"/>
</dbReference>
<name>A0A7D4T9F4_9GAMM</name>
<proteinExistence type="predicted"/>